<dbReference type="InterPro" id="IPR017475">
    <property type="entry name" value="EPS_sugar_tfrase"/>
</dbReference>
<dbReference type="PANTHER" id="PTHR30576">
    <property type="entry name" value="COLANIC BIOSYNTHESIS UDP-GLUCOSE LIPID CARRIER TRANSFERASE"/>
    <property type="match status" value="1"/>
</dbReference>
<gene>
    <name evidence="9" type="ORF">H8712_03350</name>
</gene>
<dbReference type="PANTHER" id="PTHR30576:SF0">
    <property type="entry name" value="UNDECAPRENYL-PHOSPHATE N-ACETYLGALACTOSAMINYL 1-PHOSPHATE TRANSFERASE-RELATED"/>
    <property type="match status" value="1"/>
</dbReference>
<feature type="transmembrane region" description="Helical" evidence="7">
    <location>
        <begin position="52"/>
        <end position="70"/>
    </location>
</feature>
<dbReference type="InterPro" id="IPR003362">
    <property type="entry name" value="Bact_transf"/>
</dbReference>
<dbReference type="NCBIfam" id="TIGR03025">
    <property type="entry name" value="EPS_sugtrans"/>
    <property type="match status" value="1"/>
</dbReference>
<feature type="domain" description="Bacterial sugar transferase" evidence="8">
    <location>
        <begin position="259"/>
        <end position="439"/>
    </location>
</feature>
<evidence type="ECO:0000256" key="5">
    <source>
        <dbReference type="ARBA" id="ARBA00022989"/>
    </source>
</evidence>
<evidence type="ECO:0000256" key="3">
    <source>
        <dbReference type="ARBA" id="ARBA00022679"/>
    </source>
</evidence>
<evidence type="ECO:0000259" key="8">
    <source>
        <dbReference type="Pfam" id="PF02397"/>
    </source>
</evidence>
<reference evidence="9 10" key="1">
    <citation type="submission" date="2020-08" db="EMBL/GenBank/DDBJ databases">
        <title>Genome public.</title>
        <authorList>
            <person name="Liu C."/>
            <person name="Sun Q."/>
        </authorList>
    </citation>
    <scope>NUCLEOTIDE SEQUENCE [LARGE SCALE GENOMIC DNA]</scope>
    <source>
        <strain evidence="9 10">3_YM_SP_D4_24.mj</strain>
    </source>
</reference>
<evidence type="ECO:0000256" key="7">
    <source>
        <dbReference type="SAM" id="Phobius"/>
    </source>
</evidence>
<evidence type="ECO:0000313" key="9">
    <source>
        <dbReference type="EMBL" id="MBC8627666.1"/>
    </source>
</evidence>
<comment type="caution">
    <text evidence="9">The sequence shown here is derived from an EMBL/GenBank/DDBJ whole genome shotgun (WGS) entry which is preliminary data.</text>
</comment>
<dbReference type="EMBL" id="JACRTP010000001">
    <property type="protein sequence ID" value="MBC8627666.1"/>
    <property type="molecule type" value="Genomic_DNA"/>
</dbReference>
<keyword evidence="4 7" id="KW-0812">Transmembrane</keyword>
<dbReference type="Pfam" id="PF02397">
    <property type="entry name" value="Bac_transf"/>
    <property type="match status" value="1"/>
</dbReference>
<dbReference type="GO" id="GO:0016740">
    <property type="term" value="F:transferase activity"/>
    <property type="evidence" value="ECO:0007669"/>
    <property type="project" value="UniProtKB-KW"/>
</dbReference>
<keyword evidence="5 7" id="KW-1133">Transmembrane helix</keyword>
<feature type="transmembrane region" description="Helical" evidence="7">
    <location>
        <begin position="82"/>
        <end position="105"/>
    </location>
</feature>
<feature type="transmembrane region" description="Helical" evidence="7">
    <location>
        <begin position="264"/>
        <end position="288"/>
    </location>
</feature>
<feature type="transmembrane region" description="Helical" evidence="7">
    <location>
        <begin position="111"/>
        <end position="132"/>
    </location>
</feature>
<evidence type="ECO:0000256" key="4">
    <source>
        <dbReference type="ARBA" id="ARBA00022692"/>
    </source>
</evidence>
<proteinExistence type="inferred from homology"/>
<keyword evidence="10" id="KW-1185">Reference proteome</keyword>
<comment type="subcellular location">
    <subcellularLocation>
        <location evidence="1">Membrane</location>
        <topology evidence="1">Multi-pass membrane protein</topology>
    </subcellularLocation>
</comment>
<comment type="similarity">
    <text evidence="2">Belongs to the bacterial sugar transferase family.</text>
</comment>
<accession>A0ABR7P8G3</accession>
<keyword evidence="3 9" id="KW-0808">Transferase</keyword>
<dbReference type="Proteomes" id="UP000661649">
    <property type="component" value="Unassembled WGS sequence"/>
</dbReference>
<feature type="transmembrane region" description="Helical" evidence="7">
    <location>
        <begin position="12"/>
        <end position="32"/>
    </location>
</feature>
<organism evidence="9 10">
    <name type="scientific">Blautia stercoris</name>
    <dbReference type="NCBI Taxonomy" id="871664"/>
    <lineage>
        <taxon>Bacteria</taxon>
        <taxon>Bacillati</taxon>
        <taxon>Bacillota</taxon>
        <taxon>Clostridia</taxon>
        <taxon>Lachnospirales</taxon>
        <taxon>Lachnospiraceae</taxon>
        <taxon>Blautia</taxon>
    </lineage>
</organism>
<keyword evidence="6 7" id="KW-0472">Membrane</keyword>
<evidence type="ECO:0000256" key="1">
    <source>
        <dbReference type="ARBA" id="ARBA00004141"/>
    </source>
</evidence>
<dbReference type="RefSeq" id="WP_187558211.1">
    <property type="nucleotide sequence ID" value="NZ_JACRTP010000001.1"/>
</dbReference>
<evidence type="ECO:0000313" key="10">
    <source>
        <dbReference type="Proteomes" id="UP000661649"/>
    </source>
</evidence>
<evidence type="ECO:0000256" key="6">
    <source>
        <dbReference type="ARBA" id="ARBA00023136"/>
    </source>
</evidence>
<name>A0ABR7P8G3_9FIRM</name>
<protein>
    <submittedName>
        <fullName evidence="9">Sugar transferase</fullName>
    </submittedName>
</protein>
<evidence type="ECO:0000256" key="2">
    <source>
        <dbReference type="ARBA" id="ARBA00006464"/>
    </source>
</evidence>
<sequence>MKGVKREQFRRLVRSIAVMIILVLESFIFYYVWNKYYSRGLWIEPFYAKGNIFIVLVYAAFMLLFLYIYGGFKIGYIKRGNLIYSQALSGLCANVIMYLQIVLLYRRLPDVRPLLAMTLADLLVIGICSYFFDKLFSYIFPPRDILLIYGEYPVEKLGGKIATRKDKFRIKERISVDEDFETIQKKILEYENGGVLLGDIHSSDRNQILKFCYAHSIRVYLTPKVSDIIVRNGETLHLFDTPLLLCRNYGLNIGQRFAKRTLDLVVSVLMFIVASPFMLVTAIVIKAYDKGPVLFKQKRLTIDGKEFYVYKFRSMIVDAEKDGVARLAKAGDSRITPVGKVIRATRLDELPQLLNIIKGDMSLVGPRPERPEIAKEYEKEIPEFAFRLKVKAGLTGYAQIYGKYNTTAYDKLKLDMMYIESYSFINDLKLILSTFKIMFMKESTEGMEGEETIALSHQPEKEKKND</sequence>